<comment type="caution">
    <text evidence="6">The sequence shown here is derived from an EMBL/GenBank/DDBJ whole genome shotgun (WGS) entry which is preliminary data.</text>
</comment>
<dbReference type="InterPro" id="IPR018759">
    <property type="entry name" value="BBP2_2"/>
</dbReference>
<evidence type="ECO:0000313" key="6">
    <source>
        <dbReference type="EMBL" id="GJE58154.1"/>
    </source>
</evidence>
<reference evidence="6" key="2">
    <citation type="submission" date="2021-08" db="EMBL/GenBank/DDBJ databases">
        <authorList>
            <person name="Tani A."/>
            <person name="Ola A."/>
            <person name="Ogura Y."/>
            <person name="Katsura K."/>
            <person name="Hayashi T."/>
        </authorList>
    </citation>
    <scope>NUCLEOTIDE SEQUENCE</scope>
    <source>
        <strain evidence="6">DSM 23632</strain>
    </source>
</reference>
<dbReference type="InterPro" id="IPR006311">
    <property type="entry name" value="TAT_signal"/>
</dbReference>
<evidence type="ECO:0000256" key="3">
    <source>
        <dbReference type="ARBA" id="ARBA00023237"/>
    </source>
</evidence>
<keyword evidence="5" id="KW-0732">Signal</keyword>
<name>A0ABQ4TS32_9HYPH</name>
<dbReference type="Proteomes" id="UP001055057">
    <property type="component" value="Unassembled WGS sequence"/>
</dbReference>
<evidence type="ECO:0000256" key="2">
    <source>
        <dbReference type="ARBA" id="ARBA00023136"/>
    </source>
</evidence>
<proteinExistence type="predicted"/>
<feature type="region of interest" description="Disordered" evidence="4">
    <location>
        <begin position="40"/>
        <end position="110"/>
    </location>
</feature>
<organism evidence="6 7">
    <name type="scientific">Methylobacterium trifolii</name>
    <dbReference type="NCBI Taxonomy" id="1003092"/>
    <lineage>
        <taxon>Bacteria</taxon>
        <taxon>Pseudomonadati</taxon>
        <taxon>Pseudomonadota</taxon>
        <taxon>Alphaproteobacteria</taxon>
        <taxon>Hyphomicrobiales</taxon>
        <taxon>Methylobacteriaceae</taxon>
        <taxon>Methylobacterium</taxon>
    </lineage>
</organism>
<keyword evidence="7" id="KW-1185">Reference proteome</keyword>
<accession>A0ABQ4TS32</accession>
<evidence type="ECO:0000256" key="1">
    <source>
        <dbReference type="ARBA" id="ARBA00004442"/>
    </source>
</evidence>
<dbReference type="Gene3D" id="2.40.170.20">
    <property type="entry name" value="TonB-dependent receptor, beta-barrel domain"/>
    <property type="match status" value="1"/>
</dbReference>
<keyword evidence="2" id="KW-0472">Membrane</keyword>
<keyword evidence="3" id="KW-0998">Cell outer membrane</keyword>
<sequence length="607" mass="64493">MRCETLERRQLCRARLACSLALLLSTVSVPALAQAPRFDALSPVTGQPDNPGAGQETGPDGLPSLRRGGLSDGLPRAGANSLSSGGESGGASLAPVNPTRAGLARSSLSTLETRVRTSTGRVGVNSGLGAGIGTGLNTGPASVLVRQRAAPSRRLGSATRRVTQQATQTPTLDLRLSPVIQNAVVGVPLPQQTVPLLLRTSSPILGLLTPGLLLASTLRETISPLDPAYVPLGIKLGSFTVLPAFSQGLGYDTNPDQIRKELAKGSVVSRTELELAFRSDWSASELAGQLRGAYLEFPQNDAASRPSADGVVSLRIDATRDLRFDVEGRFVVDSQRTGSVDLQGASTATSRPLIATYGTTIGATQAFNRLSVSLRGSVDRSEFEDAQLSGGAVFRQSDRNQNQYGLRLRTAYELSPTISPFVDVLADTRVYDLRRDSTGVQRDSDGVGVTAGASFNLTRFLTGEVSAGMQHRSYVDRSLRPIEAPLLNASLIWQASPLTSLRLGSVTAVSETTLPGSSGVITKATTLEMQHDLLRNLSIVVGGAYLTNDYQGSTIRDTGFSATARLDYRFTRWLTLRGTYLYQQIDSSVSGASFRDNTFLLGLRVNP</sequence>
<protein>
    <recommendedName>
        <fullName evidence="8">Outer membrane beta-barrel protein</fullName>
    </recommendedName>
</protein>
<comment type="subcellular location">
    <subcellularLocation>
        <location evidence="1">Cell outer membrane</location>
    </subcellularLocation>
</comment>
<gene>
    <name evidence="6" type="ORF">MPOCJGCO_0232</name>
</gene>
<dbReference type="EMBL" id="BPRB01000011">
    <property type="protein sequence ID" value="GJE58154.1"/>
    <property type="molecule type" value="Genomic_DNA"/>
</dbReference>
<dbReference type="PROSITE" id="PS51318">
    <property type="entry name" value="TAT"/>
    <property type="match status" value="1"/>
</dbReference>
<dbReference type="InterPro" id="IPR036942">
    <property type="entry name" value="Beta-barrel_TonB_sf"/>
</dbReference>
<feature type="chain" id="PRO_5047007941" description="Outer membrane beta-barrel protein" evidence="5">
    <location>
        <begin position="34"/>
        <end position="607"/>
    </location>
</feature>
<evidence type="ECO:0000256" key="5">
    <source>
        <dbReference type="SAM" id="SignalP"/>
    </source>
</evidence>
<dbReference type="Pfam" id="PF10082">
    <property type="entry name" value="BBP2_2"/>
    <property type="match status" value="1"/>
</dbReference>
<evidence type="ECO:0000313" key="7">
    <source>
        <dbReference type="Proteomes" id="UP001055057"/>
    </source>
</evidence>
<feature type="compositionally biased region" description="Low complexity" evidence="4">
    <location>
        <begin position="77"/>
        <end position="94"/>
    </location>
</feature>
<reference evidence="6" key="1">
    <citation type="journal article" date="2021" name="Front. Microbiol.">
        <title>Comprehensive Comparative Genomics and Phenotyping of Methylobacterium Species.</title>
        <authorList>
            <person name="Alessa O."/>
            <person name="Ogura Y."/>
            <person name="Fujitani Y."/>
            <person name="Takami H."/>
            <person name="Hayashi T."/>
            <person name="Sahin N."/>
            <person name="Tani A."/>
        </authorList>
    </citation>
    <scope>NUCLEOTIDE SEQUENCE</scope>
    <source>
        <strain evidence="6">DSM 23632</strain>
    </source>
</reference>
<feature type="signal peptide" evidence="5">
    <location>
        <begin position="1"/>
        <end position="33"/>
    </location>
</feature>
<evidence type="ECO:0000256" key="4">
    <source>
        <dbReference type="SAM" id="MobiDB-lite"/>
    </source>
</evidence>
<dbReference type="RefSeq" id="WP_238180789.1">
    <property type="nucleotide sequence ID" value="NZ_BPRB01000011.1"/>
</dbReference>
<evidence type="ECO:0008006" key="8">
    <source>
        <dbReference type="Google" id="ProtNLM"/>
    </source>
</evidence>